<keyword evidence="1" id="KW-0472">Membrane</keyword>
<sequence length="234" mass="28317">MSIKDLHVYDWKIKKYKEMIIRDGFYIPVLNVLLYATLKDFYLTTIIIQKLYVANYYYHYEHLYDHVPHPYNWVKQFIRFTDTGHLVSFLYYFYPQILPLAHNVHFMITYAYWFAKLFLGMKDADDRNNDPYILAFEKCWTASNHGLVYLIIVYRMLTENECNHYFTRMDFYYTVLWLYAWCIFIYIPWRCFTGDPVYSILANDKPLKTVLIAVVLMNSCAFISNYVGYLLTNC</sequence>
<evidence type="ECO:0000256" key="1">
    <source>
        <dbReference type="SAM" id="Phobius"/>
    </source>
</evidence>
<dbReference type="EMBL" id="MN739606">
    <property type="protein sequence ID" value="QHT15336.1"/>
    <property type="molecule type" value="Genomic_DNA"/>
</dbReference>
<evidence type="ECO:0000313" key="2">
    <source>
        <dbReference type="EMBL" id="QHT15336.1"/>
    </source>
</evidence>
<feature type="transmembrane region" description="Helical" evidence="1">
    <location>
        <begin position="20"/>
        <end position="38"/>
    </location>
</feature>
<feature type="transmembrane region" description="Helical" evidence="1">
    <location>
        <begin position="209"/>
        <end position="231"/>
    </location>
</feature>
<organism evidence="2">
    <name type="scientific">viral metagenome</name>
    <dbReference type="NCBI Taxonomy" id="1070528"/>
    <lineage>
        <taxon>unclassified sequences</taxon>
        <taxon>metagenomes</taxon>
        <taxon>organismal metagenomes</taxon>
    </lineage>
</organism>
<dbReference type="AlphaFoldDB" id="A0A6C0DEE9"/>
<feature type="transmembrane region" description="Helical" evidence="1">
    <location>
        <begin position="89"/>
        <end position="113"/>
    </location>
</feature>
<reference evidence="2" key="1">
    <citation type="journal article" date="2020" name="Nature">
        <title>Giant virus diversity and host interactions through global metagenomics.</title>
        <authorList>
            <person name="Schulz F."/>
            <person name="Roux S."/>
            <person name="Paez-Espino D."/>
            <person name="Jungbluth S."/>
            <person name="Walsh D.A."/>
            <person name="Denef V.J."/>
            <person name="McMahon K.D."/>
            <person name="Konstantinidis K.T."/>
            <person name="Eloe-Fadrosh E.A."/>
            <person name="Kyrpides N.C."/>
            <person name="Woyke T."/>
        </authorList>
    </citation>
    <scope>NUCLEOTIDE SEQUENCE</scope>
    <source>
        <strain evidence="2">GVMAG-M-3300023174-144</strain>
    </source>
</reference>
<keyword evidence="1" id="KW-0812">Transmembrane</keyword>
<name>A0A6C0DEE9_9ZZZZ</name>
<accession>A0A6C0DEE9</accession>
<protein>
    <submittedName>
        <fullName evidence="2">Uncharacterized protein</fullName>
    </submittedName>
</protein>
<keyword evidence="1" id="KW-1133">Transmembrane helix</keyword>
<proteinExistence type="predicted"/>
<feature type="transmembrane region" description="Helical" evidence="1">
    <location>
        <begin position="171"/>
        <end position="189"/>
    </location>
</feature>